<feature type="non-terminal residue" evidence="1">
    <location>
        <position position="1"/>
    </location>
</feature>
<dbReference type="InterPro" id="IPR029044">
    <property type="entry name" value="Nucleotide-diphossugar_trans"/>
</dbReference>
<dbReference type="Pfam" id="PF11735">
    <property type="entry name" value="CAP59_mtransfer"/>
    <property type="match status" value="1"/>
</dbReference>
<accession>A0A4P9YL73</accession>
<feature type="non-terminal residue" evidence="1">
    <location>
        <position position="183"/>
    </location>
</feature>
<gene>
    <name evidence="1" type="ORF">ROZALSC1DRAFT_5427</name>
</gene>
<evidence type="ECO:0000313" key="1">
    <source>
        <dbReference type="EMBL" id="RKP20245.1"/>
    </source>
</evidence>
<dbReference type="Proteomes" id="UP000281549">
    <property type="component" value="Unassembled WGS sequence"/>
</dbReference>
<dbReference type="PANTHER" id="PTHR34144">
    <property type="entry name" value="CHROMOSOME 8, WHOLE GENOME SHOTGUN SEQUENCE"/>
    <property type="match status" value="1"/>
</dbReference>
<evidence type="ECO:0000313" key="2">
    <source>
        <dbReference type="Proteomes" id="UP000281549"/>
    </source>
</evidence>
<reference evidence="2" key="1">
    <citation type="journal article" date="2018" name="Nat. Microbiol.">
        <title>Leveraging single-cell genomics to expand the fungal tree of life.</title>
        <authorList>
            <person name="Ahrendt S.R."/>
            <person name="Quandt C.A."/>
            <person name="Ciobanu D."/>
            <person name="Clum A."/>
            <person name="Salamov A."/>
            <person name="Andreopoulos B."/>
            <person name="Cheng J.F."/>
            <person name="Woyke T."/>
            <person name="Pelin A."/>
            <person name="Henrissat B."/>
            <person name="Reynolds N.K."/>
            <person name="Benny G.L."/>
            <person name="Smith M.E."/>
            <person name="James T.Y."/>
            <person name="Grigoriev I.V."/>
        </authorList>
    </citation>
    <scope>NUCLEOTIDE SEQUENCE [LARGE SCALE GENOMIC DNA]</scope>
    <source>
        <strain evidence="2">CSF55</strain>
    </source>
</reference>
<dbReference type="CDD" id="cd00761">
    <property type="entry name" value="Glyco_tranf_GTA_type"/>
    <property type="match status" value="1"/>
</dbReference>
<dbReference type="InterPro" id="IPR021047">
    <property type="entry name" value="Mannosyltransferase_CMT1"/>
</dbReference>
<organism evidence="1 2">
    <name type="scientific">Rozella allomycis (strain CSF55)</name>
    <dbReference type="NCBI Taxonomy" id="988480"/>
    <lineage>
        <taxon>Eukaryota</taxon>
        <taxon>Fungi</taxon>
        <taxon>Fungi incertae sedis</taxon>
        <taxon>Cryptomycota</taxon>
        <taxon>Cryptomycota incertae sedis</taxon>
        <taxon>Rozella</taxon>
    </lineage>
</organism>
<dbReference type="PANTHER" id="PTHR34144:SF7">
    <property type="entry name" value="EXPORT PROTEIN (CAP59), PUTATIVE (AFU_ORTHOLOGUE AFUA_7G05020)-RELATED"/>
    <property type="match status" value="1"/>
</dbReference>
<dbReference type="AlphaFoldDB" id="A0A4P9YL73"/>
<protein>
    <submittedName>
        <fullName evidence="1">Uncharacterized protein</fullName>
    </submittedName>
</protein>
<sequence length="183" mass="21371">KKYFIAANLHNNQEVLPKWCSTLLKFSNYVGNQNVHVSIYESGSNDKTVELLEDFKSKLNERSISNSITLNGSTRGRRYRIDFLADVRNQALDSLYQLNVKYDFIIFLNDVYFNLDDLLELIMTRNGNYDAVCPMDYYWTFYDQFATRDSDGNPASSEFFPYFSSPDTVREFRQFNPAPVYAC</sequence>
<dbReference type="Gene3D" id="3.90.550.10">
    <property type="entry name" value="Spore Coat Polysaccharide Biosynthesis Protein SpsA, Chain A"/>
    <property type="match status" value="1"/>
</dbReference>
<dbReference type="EMBL" id="ML005092">
    <property type="protein sequence ID" value="RKP20245.1"/>
    <property type="molecule type" value="Genomic_DNA"/>
</dbReference>
<name>A0A4P9YL73_ROZAC</name>
<dbReference type="SUPFAM" id="SSF53448">
    <property type="entry name" value="Nucleotide-diphospho-sugar transferases"/>
    <property type="match status" value="1"/>
</dbReference>
<proteinExistence type="predicted"/>